<dbReference type="OrthoDB" id="9799278at2"/>
<proteinExistence type="predicted"/>
<name>A0A1L8R438_9ENTE</name>
<dbReference type="Pfam" id="PF04230">
    <property type="entry name" value="PS_pyruv_trans"/>
    <property type="match status" value="1"/>
</dbReference>
<evidence type="ECO:0000313" key="3">
    <source>
        <dbReference type="Proteomes" id="UP000182835"/>
    </source>
</evidence>
<dbReference type="RefSeq" id="WP_071865353.1">
    <property type="nucleotide sequence ID" value="NZ_JBHLVQ010000008.1"/>
</dbReference>
<dbReference type="Proteomes" id="UP000182835">
    <property type="component" value="Unassembled WGS sequence"/>
</dbReference>
<evidence type="ECO:0000313" key="2">
    <source>
        <dbReference type="EMBL" id="OJG14502.1"/>
    </source>
</evidence>
<dbReference type="AlphaFoldDB" id="A0A1L8R438"/>
<accession>A0A1L8R438</accession>
<protein>
    <recommendedName>
        <fullName evidence="1">Polysaccharide pyruvyl transferase domain-containing protein</fullName>
    </recommendedName>
</protein>
<comment type="caution">
    <text evidence="2">The sequence shown here is derived from an EMBL/GenBank/DDBJ whole genome shotgun (WGS) entry which is preliminary data.</text>
</comment>
<dbReference type="InterPro" id="IPR007345">
    <property type="entry name" value="Polysacch_pyruvyl_Trfase"/>
</dbReference>
<sequence length="359" mass="41789">MNKKIGIVTIYGNDNYGNRLQNYALETSIRKLGFSVETIVIDEPGEKIKLFRRSVKKLLSSKENRNKYIARKKMIKKKEKIFAEFTDNYLNNVRYKYNDDFSNFQKVFVGSDQVWNPNFDLKKIHFLRFVEKNKRYSYAASIATDEIPLNKKEKFSEYLNGMMNISVREKSSVEVVKKLIGKNATCVLDPTMLLKKEDYINLIESSKSNVEQKRKEYILIYCLSDLKPDLKKEIQNYSESNNLEIVQIMGNYYNESHVIYDPIGFIDAINNAKLVITDSFHSGVFSIIMETPFLVIDRTDGAKMNSRLKDLLAFTMLESQKYMGGSLSSYDNVNYNNSKKIISERIQFSLNYLKEQLGK</sequence>
<organism evidence="2 3">
    <name type="scientific">Enterococcus canintestini</name>
    <dbReference type="NCBI Taxonomy" id="317010"/>
    <lineage>
        <taxon>Bacteria</taxon>
        <taxon>Bacillati</taxon>
        <taxon>Bacillota</taxon>
        <taxon>Bacilli</taxon>
        <taxon>Lactobacillales</taxon>
        <taxon>Enterococcaceae</taxon>
        <taxon>Enterococcus</taxon>
    </lineage>
</organism>
<gene>
    <name evidence="2" type="ORF">RU96_GL000832</name>
</gene>
<evidence type="ECO:0000259" key="1">
    <source>
        <dbReference type="Pfam" id="PF04230"/>
    </source>
</evidence>
<dbReference type="EMBL" id="JXKG01000017">
    <property type="protein sequence ID" value="OJG14502.1"/>
    <property type="molecule type" value="Genomic_DNA"/>
</dbReference>
<dbReference type="STRING" id="317010.RU96_GL000832"/>
<reference evidence="2 3" key="1">
    <citation type="submission" date="2014-12" db="EMBL/GenBank/DDBJ databases">
        <title>Draft genome sequences of 29 type strains of Enterococci.</title>
        <authorList>
            <person name="Zhong Z."/>
            <person name="Sun Z."/>
            <person name="Liu W."/>
            <person name="Zhang W."/>
            <person name="Zhang H."/>
        </authorList>
    </citation>
    <scope>NUCLEOTIDE SEQUENCE [LARGE SCALE GENOMIC DNA]</scope>
    <source>
        <strain evidence="2 3">DSM 21207</strain>
    </source>
</reference>
<feature type="domain" description="Polysaccharide pyruvyl transferase" evidence="1">
    <location>
        <begin position="15"/>
        <end position="298"/>
    </location>
</feature>